<keyword evidence="3" id="KW-0804">Transcription</keyword>
<dbReference type="Proteomes" id="UP000045039">
    <property type="component" value="Unassembled WGS sequence"/>
</dbReference>
<feature type="domain" description="HTH araC/xylS-type" evidence="4">
    <location>
        <begin position="232"/>
        <end position="329"/>
    </location>
</feature>
<dbReference type="Proteomes" id="UP000270834">
    <property type="component" value="Unassembled WGS sequence"/>
</dbReference>
<evidence type="ECO:0000313" key="6">
    <source>
        <dbReference type="EMBL" id="CRN99069.1"/>
    </source>
</evidence>
<dbReference type="Proteomes" id="UP000194857">
    <property type="component" value="Unassembled WGS sequence"/>
</dbReference>
<evidence type="ECO:0000313" key="11">
    <source>
        <dbReference type="EMBL" id="RPM10242.1"/>
    </source>
</evidence>
<evidence type="ECO:0000313" key="5">
    <source>
        <dbReference type="EMBL" id="ALI59119.1"/>
    </source>
</evidence>
<evidence type="ECO:0000313" key="14">
    <source>
        <dbReference type="Proteomes" id="UP000253594"/>
    </source>
</evidence>
<reference evidence="9 14" key="6">
    <citation type="submission" date="2018-07" db="EMBL/GenBank/DDBJ databases">
        <title>Mechanisms of high-level aminoglycoside resistance among Gram-negative pathogens in Brazil.</title>
        <authorList>
            <person name="Ballaben A.S."/>
            <person name="Darini A.L.C."/>
            <person name="Doi Y."/>
        </authorList>
    </citation>
    <scope>NUCLEOTIDE SEQUENCE [LARGE SCALE GENOMIC DNA]</scope>
    <source>
        <strain evidence="9 14">B2-305</strain>
    </source>
</reference>
<dbReference type="Proteomes" id="UP000284767">
    <property type="component" value="Unassembled WGS sequence"/>
</dbReference>
<organism evidence="9 14">
    <name type="scientific">Pseudomonas aeruginosa</name>
    <dbReference type="NCBI Taxonomy" id="287"/>
    <lineage>
        <taxon>Bacteria</taxon>
        <taxon>Pseudomonadati</taxon>
        <taxon>Pseudomonadota</taxon>
        <taxon>Gammaproteobacteria</taxon>
        <taxon>Pseudomonadales</taxon>
        <taxon>Pseudomonadaceae</taxon>
        <taxon>Pseudomonas</taxon>
    </lineage>
</organism>
<evidence type="ECO:0000313" key="16">
    <source>
        <dbReference type="Proteomes" id="UP000284767"/>
    </source>
</evidence>
<dbReference type="SMART" id="SM00342">
    <property type="entry name" value="HTH_ARAC"/>
    <property type="match status" value="1"/>
</dbReference>
<dbReference type="EMBL" id="CVVU01000019">
    <property type="protein sequence ID" value="CRN99069.1"/>
    <property type="molecule type" value="Genomic_DNA"/>
</dbReference>
<dbReference type="PANTHER" id="PTHR47894:SF1">
    <property type="entry name" value="HTH-TYPE TRANSCRIPTIONAL REGULATOR VQSM"/>
    <property type="match status" value="1"/>
</dbReference>
<dbReference type="Pfam" id="PF12833">
    <property type="entry name" value="HTH_18"/>
    <property type="match status" value="1"/>
</dbReference>
<accession>A0A1S1C9X0</accession>
<dbReference type="InterPro" id="IPR009057">
    <property type="entry name" value="Homeodomain-like_sf"/>
</dbReference>
<dbReference type="EMBL" id="NSNE01000016">
    <property type="protein sequence ID" value="RPM10242.1"/>
    <property type="molecule type" value="Genomic_DNA"/>
</dbReference>
<name>A0A0C7AIL3_PSEAI</name>
<reference evidence="5" key="3">
    <citation type="submission" date="2015-08" db="EMBL/GenBank/DDBJ databases">
        <title>Pseudomonas aeruginosa strain CCBH4851 chromosome region.</title>
        <authorList>
            <person name="Silveira M.C."/>
            <person name="Carvalho-Assef A.P.D."/>
            <person name="Albano R.M."/>
        </authorList>
    </citation>
    <scope>NUCLEOTIDE SEQUENCE</scope>
    <source>
        <strain evidence="5">CCBH4851</strain>
    </source>
</reference>
<dbReference type="GO" id="GO:0000976">
    <property type="term" value="F:transcription cis-regulatory region binding"/>
    <property type="evidence" value="ECO:0007669"/>
    <property type="project" value="TreeGrafter"/>
</dbReference>
<dbReference type="EMBL" id="WXZT01000006">
    <property type="protein sequence ID" value="MZZ12862.1"/>
    <property type="molecule type" value="Genomic_DNA"/>
</dbReference>
<reference evidence="8 13" key="4">
    <citation type="submission" date="2017-05" db="EMBL/GenBank/DDBJ databases">
        <authorList>
            <person name="Song R."/>
            <person name="Chenine A.L."/>
            <person name="Ruprecht R.M."/>
        </authorList>
    </citation>
    <scope>NUCLEOTIDE SEQUENCE [LARGE SCALE GENOMIC DNA]</scope>
    <source>
        <strain evidence="8 13">S567_C10_BS</strain>
    </source>
</reference>
<reference evidence="11 16" key="5">
    <citation type="submission" date="2017-08" db="EMBL/GenBank/DDBJ databases">
        <authorList>
            <person name="Feschi L."/>
            <person name="Jeukens J."/>
            <person name="Emond-Rheault J.-G."/>
            <person name="Kukavica-Ibrulj I."/>
            <person name="Boyle B."/>
            <person name="Levesque R.C."/>
        </authorList>
    </citation>
    <scope>NUCLEOTIDE SEQUENCE [LARGE SCALE GENOMIC DNA]</scope>
    <source>
        <strain evidence="11 16">PA-W36</strain>
    </source>
</reference>
<gene>
    <name evidence="6" type="primary">rhaS_1</name>
    <name evidence="10" type="ORF">ALP65_00922</name>
    <name evidence="8" type="ORF">CAZ10_14580</name>
    <name evidence="5" type="ORF">CCBH4851_00417</name>
    <name evidence="9" type="ORF">DT376_05055</name>
    <name evidence="7" type="ORF">GUL26_11450</name>
    <name evidence="11" type="ORF">IPC1295_23840</name>
    <name evidence="6" type="ORF">PAERUG_P19_London_7_VIM_2_05_10_00472</name>
</gene>
<evidence type="ECO:0000256" key="3">
    <source>
        <dbReference type="ARBA" id="ARBA00023163"/>
    </source>
</evidence>
<dbReference type="PANTHER" id="PTHR47894">
    <property type="entry name" value="HTH-TYPE TRANSCRIPTIONAL REGULATOR GADX"/>
    <property type="match status" value="1"/>
</dbReference>
<dbReference type="OMA" id="IHDRLEW"/>
<dbReference type="InterPro" id="IPR032687">
    <property type="entry name" value="AraC-type_N"/>
</dbReference>
<dbReference type="GO" id="GO:0005829">
    <property type="term" value="C:cytosol"/>
    <property type="evidence" value="ECO:0007669"/>
    <property type="project" value="TreeGrafter"/>
</dbReference>
<dbReference type="GO" id="GO:0003700">
    <property type="term" value="F:DNA-binding transcription factor activity"/>
    <property type="evidence" value="ECO:0007669"/>
    <property type="project" value="InterPro"/>
</dbReference>
<dbReference type="PROSITE" id="PS01124">
    <property type="entry name" value="HTH_ARAC_FAMILY_2"/>
    <property type="match status" value="1"/>
</dbReference>
<reference evidence="7" key="9">
    <citation type="submission" date="2020-01" db="EMBL/GenBank/DDBJ databases">
        <title>Bacteria Cultured from War Wounds Associated with the Conflict in Eastern Ukraine.</title>
        <authorList>
            <person name="Snesrud E."/>
            <person name="Galac M.R."/>
            <person name="Mc Gann P."/>
            <person name="Valentine K."/>
            <person name="Viacheslav K."/>
        </authorList>
    </citation>
    <scope>NUCLEOTIDE SEQUENCE</scope>
    <source>
        <strain evidence="7">VNMU148</strain>
    </source>
</reference>
<dbReference type="Proteomes" id="UP000644192">
    <property type="component" value="Unassembled WGS sequence"/>
</dbReference>
<dbReference type="EMBL" id="RBSQ01000052">
    <property type="protein sequence ID" value="RMS65930.1"/>
    <property type="molecule type" value="Genomic_DNA"/>
</dbReference>
<evidence type="ECO:0000256" key="2">
    <source>
        <dbReference type="ARBA" id="ARBA00023125"/>
    </source>
</evidence>
<proteinExistence type="predicted"/>
<evidence type="ECO:0000256" key="1">
    <source>
        <dbReference type="ARBA" id="ARBA00023015"/>
    </source>
</evidence>
<dbReference type="SUPFAM" id="SSF46689">
    <property type="entry name" value="Homeodomain-like"/>
    <property type="match status" value="1"/>
</dbReference>
<dbReference type="Proteomes" id="UP000253594">
    <property type="component" value="Unassembled WGS sequence"/>
</dbReference>
<reference evidence="6" key="2">
    <citation type="submission" date="2015-06" db="EMBL/GenBank/DDBJ databases">
        <authorList>
            <person name="Radhakrishnan R."/>
            <person name="Underwood A."/>
            <person name="Al-Shahib A."/>
        </authorList>
    </citation>
    <scope>NUCLEOTIDE SEQUENCE</scope>
    <source>
        <strain evidence="6">P19_London_7_VIM_2_05_10</strain>
    </source>
</reference>
<dbReference type="Pfam" id="PF12625">
    <property type="entry name" value="Arabinose_bd"/>
    <property type="match status" value="1"/>
</dbReference>
<dbReference type="Gene3D" id="1.10.10.60">
    <property type="entry name" value="Homeodomain-like"/>
    <property type="match status" value="1"/>
</dbReference>
<reference evidence="12" key="1">
    <citation type="submission" date="2015-06" db="EMBL/GenBank/DDBJ databases">
        <authorList>
            <person name="Radhakrishnan Rajesh"/>
            <person name="Underwood Anthony"/>
            <person name="Al-Shahib Ali"/>
        </authorList>
    </citation>
    <scope>NUCLEOTIDE SEQUENCE [LARGE SCALE GENOMIC DNA]</scope>
    <source>
        <strain evidence="12">P19_London_7_VIM_2_05_10</strain>
    </source>
</reference>
<dbReference type="RefSeq" id="WP_003097554.1">
    <property type="nucleotide sequence ID" value="NZ_AP014839.1"/>
</dbReference>
<dbReference type="PATRIC" id="fig|287.1479.peg.910"/>
<evidence type="ECO:0000313" key="12">
    <source>
        <dbReference type="Proteomes" id="UP000045039"/>
    </source>
</evidence>
<dbReference type="EMBL" id="KT454971">
    <property type="protein sequence ID" value="ALI59119.1"/>
    <property type="molecule type" value="Genomic_DNA"/>
</dbReference>
<evidence type="ECO:0000313" key="15">
    <source>
        <dbReference type="Proteomes" id="UP000270834"/>
    </source>
</evidence>
<reference evidence="10 15" key="7">
    <citation type="submission" date="2018-08" db="EMBL/GenBank/DDBJ databases">
        <title>Recombination of ecologically and evolutionarily significant loci maintains genetic cohesion in the Pseudomonas syringae species complex.</title>
        <authorList>
            <person name="Dillon M."/>
            <person name="Thakur S."/>
            <person name="Almeida R.N.D."/>
            <person name="Weir B.S."/>
            <person name="Guttman D.S."/>
        </authorList>
    </citation>
    <scope>NUCLEOTIDE SEQUENCE [LARGE SCALE GENOMIC DNA]</scope>
    <source>
        <strain evidence="10 15">ICMP 7846</strain>
    </source>
</reference>
<reference evidence="11 16" key="8">
    <citation type="submission" date="2019-01" db="EMBL/GenBank/DDBJ databases">
        <title>The Pseudomonas aeruginosa pan-genome provides new insights on its population structure, horizontal gene transfer and pathogenicity.</title>
        <authorList>
            <person name="Freschi L."/>
            <person name="Vincent A.T."/>
            <person name="Jeukens J."/>
            <person name="Emond-Rheault J.-G."/>
            <person name="Kukavica-Ibrulj I."/>
            <person name="Dupont M.-J."/>
            <person name="Charette S.J."/>
            <person name="Boyle B."/>
            <person name="Levesque R.C."/>
        </authorList>
    </citation>
    <scope>NUCLEOTIDE SEQUENCE [LARGE SCALE GENOMIC DNA]</scope>
    <source>
        <strain evidence="11 16">PA-W36</strain>
    </source>
</reference>
<evidence type="ECO:0000313" key="9">
    <source>
        <dbReference type="EMBL" id="RCI75937.1"/>
    </source>
</evidence>
<dbReference type="AlphaFoldDB" id="A0A0C7AIL3"/>
<dbReference type="SMR" id="A0A0C7AIL3"/>
<evidence type="ECO:0000313" key="13">
    <source>
        <dbReference type="Proteomes" id="UP000194857"/>
    </source>
</evidence>
<evidence type="ECO:0000313" key="7">
    <source>
        <dbReference type="EMBL" id="MZZ12862.1"/>
    </source>
</evidence>
<evidence type="ECO:0000259" key="4">
    <source>
        <dbReference type="PROSITE" id="PS01124"/>
    </source>
</evidence>
<evidence type="ECO:0000313" key="10">
    <source>
        <dbReference type="EMBL" id="RMS65930.1"/>
    </source>
</evidence>
<evidence type="ECO:0000313" key="8">
    <source>
        <dbReference type="EMBL" id="OTI61905.1"/>
    </source>
</evidence>
<keyword evidence="2" id="KW-0238">DNA-binding</keyword>
<keyword evidence="1" id="KW-0805">Transcription regulation</keyword>
<dbReference type="InterPro" id="IPR018060">
    <property type="entry name" value="HTH_AraC"/>
</dbReference>
<dbReference type="EMBL" id="NFFZ01000006">
    <property type="protein sequence ID" value="OTI61905.1"/>
    <property type="molecule type" value="Genomic_DNA"/>
</dbReference>
<protein>
    <submittedName>
        <fullName evidence="8 9">Transcriptional regulator</fullName>
    </submittedName>
    <submittedName>
        <fullName evidence="6">HTH-type transcriptional activator RhaS</fullName>
    </submittedName>
    <submittedName>
        <fullName evidence="7">Helix-turn-helix domain-containing protein</fullName>
    </submittedName>
    <submittedName>
        <fullName evidence="5">Putative HTH-type transcriptional regulator</fullName>
    </submittedName>
</protein>
<dbReference type="EMBL" id="QORE01000100">
    <property type="protein sequence ID" value="RCI75937.1"/>
    <property type="molecule type" value="Genomic_DNA"/>
</dbReference>
<sequence length="342" mass="39122">MSPSENIQYDFEWRPLNNYLAVQRITPPDMRQGSAAEPRLPSEALYEWIVLNGRSPLEGLSLGEHYRLSDYGVAGLALQSAGTVGEALQLIKTNMLLFRKDIRGIAVRRSSCDTVDVDIDLQDKPDWPQSARLYHANVLASAAYAVFRDLLLGELELVRLRLPERNGDVRAYEEYFRVPVYFAGAGITFTLPEELLEAEIATANSAVFQASLALGSKAFNTRVTREMGGYRQRIVALLEVLQDRYPSIAWVARQLKVTERTLRRRLADEGTNYREVLDLVRHDRARQLLRDERLRIEEVAERLGYMDTSSFRHAFRRWTGQCANDYRQARLAGKTARRQGER</sequence>
<accession>A0A0C7AIL3</accession>